<evidence type="ECO:0000256" key="1">
    <source>
        <dbReference type="ARBA" id="ARBA00023054"/>
    </source>
</evidence>
<dbReference type="GO" id="GO:0000981">
    <property type="term" value="F:DNA-binding transcription factor activity, RNA polymerase II-specific"/>
    <property type="evidence" value="ECO:0007669"/>
    <property type="project" value="TreeGrafter"/>
</dbReference>
<dbReference type="PANTHER" id="PTHR14043">
    <property type="entry name" value="CCAAT DISPLACEMENT PROTEIN-RELATED"/>
    <property type="match status" value="1"/>
</dbReference>
<dbReference type="GO" id="GO:0005634">
    <property type="term" value="C:nucleus"/>
    <property type="evidence" value="ECO:0007669"/>
    <property type="project" value="TreeGrafter"/>
</dbReference>
<protein>
    <recommendedName>
        <fullName evidence="3">Cux N-terminal domain-containing protein</fullName>
    </recommendedName>
</protein>
<dbReference type="GO" id="GO:0000977">
    <property type="term" value="F:RNA polymerase II transcription regulatory region sequence-specific DNA binding"/>
    <property type="evidence" value="ECO:0007669"/>
    <property type="project" value="TreeGrafter"/>
</dbReference>
<feature type="coiled-coil region" evidence="2">
    <location>
        <begin position="28"/>
        <end position="85"/>
    </location>
</feature>
<evidence type="ECO:0000313" key="5">
    <source>
        <dbReference type="WBParaSite" id="PSAMB.scaffold10224size4253.g33147.t1"/>
    </source>
</evidence>
<dbReference type="InterPro" id="IPR057476">
    <property type="entry name" value="Cux_N"/>
</dbReference>
<dbReference type="PANTHER" id="PTHR14043:SF2">
    <property type="entry name" value="HOMEOBOX PROTEIN CUT"/>
    <property type="match status" value="1"/>
</dbReference>
<dbReference type="WBParaSite" id="PSAMB.scaffold10224size4253.g33147.t1">
    <property type="protein sequence ID" value="PSAMB.scaffold10224size4253.g33147.t1"/>
    <property type="gene ID" value="PSAMB.scaffold10224size4253.g33147"/>
</dbReference>
<evidence type="ECO:0000313" key="4">
    <source>
        <dbReference type="Proteomes" id="UP000887566"/>
    </source>
</evidence>
<dbReference type="Proteomes" id="UP000887566">
    <property type="component" value="Unplaced"/>
</dbReference>
<sequence length="228" mass="26430">MAKSVVDAWKRVNLPALQRKLDDAAADIASRQDEADESRKKLVELSKEFRQKTEEDVRKQVSPLMKTFQAEIDSLTKRSKAAESAFLEVYKQLAEAPDPTPALEHSSQWQAKAQKLHDAELEVNNLRQTLASYNEEFAEVKNQDVTIRQLRETIKAFEDDMEAQIQTRLQEQERVLNERYEERERKLDESDAMLQLKVQDAERRAESLQASLTAAQHELFELRSRTDD</sequence>
<dbReference type="Pfam" id="PF25398">
    <property type="entry name" value="CUX1_N"/>
    <property type="match status" value="1"/>
</dbReference>
<name>A0A914UI45_9BILA</name>
<dbReference type="AlphaFoldDB" id="A0A914UI45"/>
<evidence type="ECO:0000259" key="3">
    <source>
        <dbReference type="Pfam" id="PF25398"/>
    </source>
</evidence>
<proteinExistence type="predicted"/>
<keyword evidence="1 2" id="KW-0175">Coiled coil</keyword>
<feature type="coiled-coil region" evidence="2">
    <location>
        <begin position="116"/>
        <end position="225"/>
    </location>
</feature>
<evidence type="ECO:0000256" key="2">
    <source>
        <dbReference type="SAM" id="Coils"/>
    </source>
</evidence>
<accession>A0A914UI45</accession>
<keyword evidence="4" id="KW-1185">Reference proteome</keyword>
<feature type="domain" description="Cux N-terminal" evidence="3">
    <location>
        <begin position="3"/>
        <end position="108"/>
    </location>
</feature>
<reference evidence="5" key="1">
    <citation type="submission" date="2022-11" db="UniProtKB">
        <authorList>
            <consortium name="WormBaseParasite"/>
        </authorList>
    </citation>
    <scope>IDENTIFICATION</scope>
</reference>
<organism evidence="4 5">
    <name type="scientific">Plectus sambesii</name>
    <dbReference type="NCBI Taxonomy" id="2011161"/>
    <lineage>
        <taxon>Eukaryota</taxon>
        <taxon>Metazoa</taxon>
        <taxon>Ecdysozoa</taxon>
        <taxon>Nematoda</taxon>
        <taxon>Chromadorea</taxon>
        <taxon>Plectida</taxon>
        <taxon>Plectina</taxon>
        <taxon>Plectoidea</taxon>
        <taxon>Plectidae</taxon>
        <taxon>Plectus</taxon>
    </lineage>
</organism>